<evidence type="ECO:0000256" key="3">
    <source>
        <dbReference type="ARBA" id="ARBA00022670"/>
    </source>
</evidence>
<evidence type="ECO:0000256" key="10">
    <source>
        <dbReference type="ARBA" id="ARBA00049729"/>
    </source>
</evidence>
<keyword evidence="8 12" id="KW-0472">Membrane</keyword>
<feature type="transmembrane region" description="Helical" evidence="12">
    <location>
        <begin position="341"/>
        <end position="361"/>
    </location>
</feature>
<protein>
    <recommendedName>
        <fullName evidence="10">intramembrane prenyl-peptidase Rce1</fullName>
        <ecNumber evidence="10">3.4.26.1</ecNumber>
    </recommendedName>
</protein>
<keyword evidence="4 12" id="KW-0812">Transmembrane</keyword>
<evidence type="ECO:0000256" key="6">
    <source>
        <dbReference type="ARBA" id="ARBA00022824"/>
    </source>
</evidence>
<dbReference type="STRING" id="692275.M3DC90"/>
<evidence type="ECO:0000256" key="5">
    <source>
        <dbReference type="ARBA" id="ARBA00022801"/>
    </source>
</evidence>
<feature type="domain" description="CAAX prenyl protease 2/Lysostaphin resistance protein A-like" evidence="13">
    <location>
        <begin position="159"/>
        <end position="271"/>
    </location>
</feature>
<keyword evidence="6" id="KW-0256">Endoplasmic reticulum</keyword>
<dbReference type="GeneID" id="27898994"/>
<evidence type="ECO:0000256" key="11">
    <source>
        <dbReference type="SAM" id="MobiDB-lite"/>
    </source>
</evidence>
<sequence length="371" mass="41233">MPLPSRDYYRWLGNMKEFYWNKKEPPPSISERTALLCGLLFTAFFVAPFYLSPTLRATPLTSRDAPAVIKARVRAVGLSCIASTVVTVYVLVSSGHSTPRDVLRLLAVWPINLPDCAKTLALLSILFIGPLYETILVDSGWRQWNLATFKDRFFTDLRGLRNNVVAPWAEEWVFRSLVVSLYLVAKVSPTRIVFTTPLIFGAAHVHHLVEFVMSGTASGQSSFGKILLLGLARSFFQFTYTTLFGFFAAFLYLRTGNVFAAVTAHTFCNFMGFPRVLGRVGQTEDYQAYEMTPDVAQGKKSDDGGQVRVGNSLMQDKDEGGNATAGLEGLKPRGLGVQWTVLYYMLLVAGSYGFYELIWPLTESSNALASF</sequence>
<dbReference type="PANTHER" id="PTHR13046:SF0">
    <property type="entry name" value="CAAX PRENYL PROTEASE 2"/>
    <property type="match status" value="1"/>
</dbReference>
<keyword evidence="3" id="KW-0645">Protease</keyword>
<accession>M3DC90</accession>
<name>M3DC90_SPHMS</name>
<dbReference type="InterPro" id="IPR039731">
    <property type="entry name" value="Rce1"/>
</dbReference>
<dbReference type="PANTHER" id="PTHR13046">
    <property type="entry name" value="PROTEASE U48 CAAX PRENYL PROTEASE RCE1"/>
    <property type="match status" value="1"/>
</dbReference>
<keyword evidence="5" id="KW-0378">Hydrolase</keyword>
<dbReference type="Proteomes" id="UP000016931">
    <property type="component" value="Unassembled WGS sequence"/>
</dbReference>
<dbReference type="Pfam" id="PF02517">
    <property type="entry name" value="Rce1-like"/>
    <property type="match status" value="1"/>
</dbReference>
<organism evidence="14 15">
    <name type="scientific">Sphaerulina musiva (strain SO2202)</name>
    <name type="common">Poplar stem canker fungus</name>
    <name type="synonym">Septoria musiva</name>
    <dbReference type="NCBI Taxonomy" id="692275"/>
    <lineage>
        <taxon>Eukaryota</taxon>
        <taxon>Fungi</taxon>
        <taxon>Dikarya</taxon>
        <taxon>Ascomycota</taxon>
        <taxon>Pezizomycotina</taxon>
        <taxon>Dothideomycetes</taxon>
        <taxon>Dothideomycetidae</taxon>
        <taxon>Mycosphaerellales</taxon>
        <taxon>Mycosphaerellaceae</taxon>
        <taxon>Sphaerulina</taxon>
    </lineage>
</organism>
<dbReference type="OrthoDB" id="271604at2759"/>
<evidence type="ECO:0000256" key="12">
    <source>
        <dbReference type="SAM" id="Phobius"/>
    </source>
</evidence>
<dbReference type="EMBL" id="KB456261">
    <property type="protein sequence ID" value="EMF15424.1"/>
    <property type="molecule type" value="Genomic_DNA"/>
</dbReference>
<evidence type="ECO:0000256" key="2">
    <source>
        <dbReference type="ARBA" id="ARBA00006897"/>
    </source>
</evidence>
<dbReference type="GO" id="GO:0004222">
    <property type="term" value="F:metalloendopeptidase activity"/>
    <property type="evidence" value="ECO:0007669"/>
    <property type="project" value="InterPro"/>
</dbReference>
<feature type="transmembrane region" description="Helical" evidence="12">
    <location>
        <begin position="71"/>
        <end position="92"/>
    </location>
</feature>
<feature type="transmembrane region" description="Helical" evidence="12">
    <location>
        <begin position="226"/>
        <end position="252"/>
    </location>
</feature>
<keyword evidence="15" id="KW-1185">Reference proteome</keyword>
<dbReference type="EC" id="3.4.26.1" evidence="10"/>
<evidence type="ECO:0000256" key="9">
    <source>
        <dbReference type="ARBA" id="ARBA00047280"/>
    </source>
</evidence>
<dbReference type="HOGENOM" id="CLU_049909_1_1_1"/>
<comment type="subcellular location">
    <subcellularLocation>
        <location evidence="1">Endoplasmic reticulum membrane</location>
        <topology evidence="1">Multi-pass membrane protein</topology>
    </subcellularLocation>
</comment>
<keyword evidence="7 12" id="KW-1133">Transmembrane helix</keyword>
<reference evidence="14 15" key="1">
    <citation type="journal article" date="2012" name="PLoS Pathog.">
        <title>Diverse lifestyles and strategies of plant pathogenesis encoded in the genomes of eighteen Dothideomycetes fungi.</title>
        <authorList>
            <person name="Ohm R.A."/>
            <person name="Feau N."/>
            <person name="Henrissat B."/>
            <person name="Schoch C.L."/>
            <person name="Horwitz B.A."/>
            <person name="Barry K.W."/>
            <person name="Condon B.J."/>
            <person name="Copeland A.C."/>
            <person name="Dhillon B."/>
            <person name="Glaser F."/>
            <person name="Hesse C.N."/>
            <person name="Kosti I."/>
            <person name="LaButti K."/>
            <person name="Lindquist E.A."/>
            <person name="Lucas S."/>
            <person name="Salamov A.A."/>
            <person name="Bradshaw R.E."/>
            <person name="Ciuffetti L."/>
            <person name="Hamelin R.C."/>
            <person name="Kema G.H.J."/>
            <person name="Lawrence C."/>
            <person name="Scott J.A."/>
            <person name="Spatafora J.W."/>
            <person name="Turgeon B.G."/>
            <person name="de Wit P.J.G.M."/>
            <person name="Zhong S."/>
            <person name="Goodwin S.B."/>
            <person name="Grigoriev I.V."/>
        </authorList>
    </citation>
    <scope>NUCLEOTIDE SEQUENCE [LARGE SCALE GENOMIC DNA]</scope>
    <source>
        <strain evidence="14 15">SO2202</strain>
    </source>
</reference>
<evidence type="ECO:0000256" key="7">
    <source>
        <dbReference type="ARBA" id="ARBA00022989"/>
    </source>
</evidence>
<evidence type="ECO:0000256" key="1">
    <source>
        <dbReference type="ARBA" id="ARBA00004477"/>
    </source>
</evidence>
<dbReference type="GO" id="GO:0071586">
    <property type="term" value="P:CAAX-box protein processing"/>
    <property type="evidence" value="ECO:0007669"/>
    <property type="project" value="InterPro"/>
</dbReference>
<comment type="similarity">
    <text evidence="2">Belongs to the peptidase U48 family.</text>
</comment>
<feature type="transmembrane region" description="Helical" evidence="12">
    <location>
        <begin position="33"/>
        <end position="51"/>
    </location>
</feature>
<dbReference type="RefSeq" id="XP_016763545.1">
    <property type="nucleotide sequence ID" value="XM_016901857.1"/>
</dbReference>
<dbReference type="InterPro" id="IPR003675">
    <property type="entry name" value="Rce1/LyrA-like_dom"/>
</dbReference>
<feature type="region of interest" description="Disordered" evidence="11">
    <location>
        <begin position="296"/>
        <end position="320"/>
    </location>
</feature>
<evidence type="ECO:0000313" key="15">
    <source>
        <dbReference type="Proteomes" id="UP000016931"/>
    </source>
</evidence>
<evidence type="ECO:0000313" key="14">
    <source>
        <dbReference type="EMBL" id="EMF15424.1"/>
    </source>
</evidence>
<dbReference type="eggNOG" id="KOG4130">
    <property type="taxonomic scope" value="Eukaryota"/>
</dbReference>
<evidence type="ECO:0000259" key="13">
    <source>
        <dbReference type="Pfam" id="PF02517"/>
    </source>
</evidence>
<dbReference type="OMA" id="HSFCNWC"/>
<dbReference type="AlphaFoldDB" id="M3DC90"/>
<comment type="catalytic activity">
    <reaction evidence="9">
        <text>Hydrolyzes the peptide bond -P2-(S-farnesyl or geranylgeranyl)C-P1'-P2'-P3'-COOH where P1' and P2' are amino acids with aliphatic sidechains and P3' is any C-terminal residue.</text>
        <dbReference type="EC" id="3.4.26.1"/>
    </reaction>
</comment>
<proteinExistence type="inferred from homology"/>
<evidence type="ECO:0000256" key="8">
    <source>
        <dbReference type="ARBA" id="ARBA00023136"/>
    </source>
</evidence>
<gene>
    <name evidence="14" type="ORF">SEPMUDRAFT_123723</name>
</gene>
<dbReference type="GO" id="GO:0005789">
    <property type="term" value="C:endoplasmic reticulum membrane"/>
    <property type="evidence" value="ECO:0007669"/>
    <property type="project" value="UniProtKB-SubCell"/>
</dbReference>
<evidence type="ECO:0000256" key="4">
    <source>
        <dbReference type="ARBA" id="ARBA00022692"/>
    </source>
</evidence>